<reference evidence="1 2" key="1">
    <citation type="journal article" date="2012" name="J. Bacteriol.">
        <title>Genome sequence of Mycobacterium hassiacum DSM 44199, a rare source of heat-stable mycobacterial proteins.</title>
        <authorList>
            <person name="Tiago I."/>
            <person name="Maranha A."/>
            <person name="Mendes V."/>
            <person name="Alarico S."/>
            <person name="Moynihan P.J."/>
            <person name="Clarke A.J."/>
            <person name="Macedo-Ribeiro S."/>
            <person name="Pereira P.J."/>
            <person name="Empadinhas N."/>
        </authorList>
    </citation>
    <scope>NUCLEOTIDE SEQUENCE [LARGE SCALE GENOMIC DNA]</scope>
    <source>
        <strain evidence="2">DSM 44199 / CIP 105218 / JCM 12690 / 3849</strain>
    </source>
</reference>
<evidence type="ECO:0000313" key="2">
    <source>
        <dbReference type="Proteomes" id="UP000006265"/>
    </source>
</evidence>
<dbReference type="AlphaFoldDB" id="K5BEP3"/>
<organism evidence="1 2">
    <name type="scientific">Mycolicibacterium hassiacum (strain DSM 44199 / CIP 105218 / JCM 12690 / 3849)</name>
    <name type="common">Mycobacterium hassiacum</name>
    <dbReference type="NCBI Taxonomy" id="1122247"/>
    <lineage>
        <taxon>Bacteria</taxon>
        <taxon>Bacillati</taxon>
        <taxon>Actinomycetota</taxon>
        <taxon>Actinomycetes</taxon>
        <taxon>Mycobacteriales</taxon>
        <taxon>Mycobacteriaceae</taxon>
        <taxon>Mycolicibacterium</taxon>
    </lineage>
</organism>
<dbReference type="Proteomes" id="UP000006265">
    <property type="component" value="Unassembled WGS sequence"/>
</dbReference>
<proteinExistence type="predicted"/>
<dbReference type="PATRIC" id="fig|1122247.3.peg.3400"/>
<protein>
    <submittedName>
        <fullName evidence="1">Uncharacterized protein</fullName>
    </submittedName>
</protein>
<dbReference type="EMBL" id="AMRA01000097">
    <property type="protein sequence ID" value="EKF22471.1"/>
    <property type="molecule type" value="Genomic_DNA"/>
</dbReference>
<evidence type="ECO:0000313" key="1">
    <source>
        <dbReference type="EMBL" id="EKF22471.1"/>
    </source>
</evidence>
<accession>K5BEP3</accession>
<name>K5BEP3_MYCHD</name>
<gene>
    <name evidence="1" type="ORF">C731_3545</name>
</gene>
<keyword evidence="2" id="KW-1185">Reference proteome</keyword>
<comment type="caution">
    <text evidence="1">The sequence shown here is derived from an EMBL/GenBank/DDBJ whole genome shotgun (WGS) entry which is preliminary data.</text>
</comment>
<sequence>MRSLDDLLADIDRLEAEEDADLSPLPGETTEQFRARMLREFDALNALADDGGDPDVGWRDAWRWASAPAGPEHVVPAGPEPVVPAEPEPVVPAGPASYLIEPWEIGSILPRGGPLTTWIGGRRLGTSQRSVMADEDFPWTDAATYVQSNAKSPGKDSMRKPTAALIAAATATTTALITAPTAAATVVQCGSANGYSVSAESATTSCEFALAVARKVPAGFTGNHTSVIASSPVTGKRYEVACSRLYQRTLECKTFSTGVQIFLNS</sequence>